<dbReference type="Gene3D" id="1.10.4080.10">
    <property type="entry name" value="ADP-ribosylation/Crystallin J1"/>
    <property type="match status" value="1"/>
</dbReference>
<feature type="binding site" evidence="1">
    <location>
        <position position="326"/>
    </location>
    <ligand>
        <name>Mg(2+)</name>
        <dbReference type="ChEBI" id="CHEBI:18420"/>
        <label>1</label>
    </ligand>
</feature>
<dbReference type="EMBL" id="JAUKUD010000007">
    <property type="protein sequence ID" value="KAK0738127.1"/>
    <property type="molecule type" value="Genomic_DNA"/>
</dbReference>
<evidence type="ECO:0000256" key="1">
    <source>
        <dbReference type="PIRSR" id="PIRSR605502-1"/>
    </source>
</evidence>
<feature type="binding site" evidence="1">
    <location>
        <position position="79"/>
    </location>
    <ligand>
        <name>Mg(2+)</name>
        <dbReference type="ChEBI" id="CHEBI:18420"/>
        <label>1</label>
    </ligand>
</feature>
<dbReference type="PANTHER" id="PTHR16222:SF28">
    <property type="entry name" value="ADP-RIBOSYLGLYCOHYDROLASE"/>
    <property type="match status" value="1"/>
</dbReference>
<feature type="region of interest" description="Disordered" evidence="2">
    <location>
        <begin position="415"/>
        <end position="447"/>
    </location>
</feature>
<dbReference type="GO" id="GO:0046872">
    <property type="term" value="F:metal ion binding"/>
    <property type="evidence" value="ECO:0007669"/>
    <property type="project" value="UniProtKB-KW"/>
</dbReference>
<sequence>MDLLPPTTTTPLLRSTLHDRLVGCLVGSALGDTIGLYTEFLSRPSVLAAYPSRTFTLLPTPTLSHPDLHRLSKPPAHWTDDTDHALLLVLAFLHTAHTASPPPLPSQTDLAVRLRVWAQQGLRALDTMPLGLGRLVGTVLATKGFDVEPARVAREAWEVGGRRVAPNGSLMRTHPLGVMCAWRGEEEAFAVAAEVSMVTHADPRCVVACVIGTGLVRGLVRGEVRDEEELRGVVERGRAWFVGGQGDGEEEVLDGEELRRHVEAESLEELKLDEAEAIGYVYKALGSGVVVLHLAMRKMAEAEGGLLVRSKLFEKLITDLIMQGGDADTNACFAGALLGAYLGYGSLPDHWKHGLKHGEWLLGKAEALSQVMGLKTGKYNGQEDKDTLPDGGKGITQDEMEGRWMVLQAEVAKKMDEHAKASSSKPAKGSGWHVSMPWQSDKKRAKK</sequence>
<evidence type="ECO:0000313" key="3">
    <source>
        <dbReference type="EMBL" id="KAK0738127.1"/>
    </source>
</evidence>
<keyword evidence="1" id="KW-0479">Metal-binding</keyword>
<feature type="binding site" evidence="1">
    <location>
        <position position="328"/>
    </location>
    <ligand>
        <name>Mg(2+)</name>
        <dbReference type="ChEBI" id="CHEBI:18420"/>
        <label>1</label>
    </ligand>
</feature>
<feature type="binding site" evidence="1">
    <location>
        <position position="81"/>
    </location>
    <ligand>
        <name>Mg(2+)</name>
        <dbReference type="ChEBI" id="CHEBI:18420"/>
        <label>1</label>
    </ligand>
</feature>
<dbReference type="Proteomes" id="UP001172155">
    <property type="component" value="Unassembled WGS sequence"/>
</dbReference>
<comment type="caution">
    <text evidence="3">The sequence shown here is derived from an EMBL/GenBank/DDBJ whole genome shotgun (WGS) entry which is preliminary data.</text>
</comment>
<keyword evidence="1" id="KW-0460">Magnesium</keyword>
<evidence type="ECO:0000313" key="4">
    <source>
        <dbReference type="Proteomes" id="UP001172155"/>
    </source>
</evidence>
<keyword evidence="4" id="KW-1185">Reference proteome</keyword>
<feature type="binding site" evidence="1">
    <location>
        <position position="329"/>
    </location>
    <ligand>
        <name>Mg(2+)</name>
        <dbReference type="ChEBI" id="CHEBI:18420"/>
        <label>1</label>
    </ligand>
</feature>
<gene>
    <name evidence="3" type="ORF">B0T18DRAFT_333869</name>
</gene>
<protein>
    <submittedName>
        <fullName evidence="3">ADP-ribosylglycohydrolase</fullName>
    </submittedName>
</protein>
<organism evidence="3 4">
    <name type="scientific">Schizothecium vesticola</name>
    <dbReference type="NCBI Taxonomy" id="314040"/>
    <lineage>
        <taxon>Eukaryota</taxon>
        <taxon>Fungi</taxon>
        <taxon>Dikarya</taxon>
        <taxon>Ascomycota</taxon>
        <taxon>Pezizomycotina</taxon>
        <taxon>Sordariomycetes</taxon>
        <taxon>Sordariomycetidae</taxon>
        <taxon>Sordariales</taxon>
        <taxon>Schizotheciaceae</taxon>
        <taxon>Schizothecium</taxon>
    </lineage>
</organism>
<evidence type="ECO:0000256" key="2">
    <source>
        <dbReference type="SAM" id="MobiDB-lite"/>
    </source>
</evidence>
<dbReference type="InterPro" id="IPR036705">
    <property type="entry name" value="Ribosyl_crysJ1_sf"/>
</dbReference>
<proteinExistence type="predicted"/>
<name>A0AA40EGX2_9PEZI</name>
<reference evidence="3" key="1">
    <citation type="submission" date="2023-06" db="EMBL/GenBank/DDBJ databases">
        <title>Genome-scale phylogeny and comparative genomics of the fungal order Sordariales.</title>
        <authorList>
            <consortium name="Lawrence Berkeley National Laboratory"/>
            <person name="Hensen N."/>
            <person name="Bonometti L."/>
            <person name="Westerberg I."/>
            <person name="Brannstrom I.O."/>
            <person name="Guillou S."/>
            <person name="Cros-Aarteil S."/>
            <person name="Calhoun S."/>
            <person name="Haridas S."/>
            <person name="Kuo A."/>
            <person name="Mondo S."/>
            <person name="Pangilinan J."/>
            <person name="Riley R."/>
            <person name="LaButti K."/>
            <person name="Andreopoulos B."/>
            <person name="Lipzen A."/>
            <person name="Chen C."/>
            <person name="Yanf M."/>
            <person name="Daum C."/>
            <person name="Ng V."/>
            <person name="Clum A."/>
            <person name="Steindorff A."/>
            <person name="Ohm R."/>
            <person name="Martin F."/>
            <person name="Silar P."/>
            <person name="Natvig D."/>
            <person name="Lalanne C."/>
            <person name="Gautier V."/>
            <person name="Ament-velasquez S.L."/>
            <person name="Kruys A."/>
            <person name="Hutchinson M.I."/>
            <person name="Powell A.J."/>
            <person name="Barry K."/>
            <person name="Miller A.N."/>
            <person name="Grigoriev I.V."/>
            <person name="Debuchy R."/>
            <person name="Gladieux P."/>
            <person name="Thoren M.H."/>
            <person name="Johannesson H."/>
        </authorList>
    </citation>
    <scope>NUCLEOTIDE SEQUENCE</scope>
    <source>
        <strain evidence="3">SMH3187-1</strain>
    </source>
</reference>
<dbReference type="AlphaFoldDB" id="A0AA40EGX2"/>
<comment type="cofactor">
    <cofactor evidence="1">
        <name>Mg(2+)</name>
        <dbReference type="ChEBI" id="CHEBI:18420"/>
    </cofactor>
    <text evidence="1">Binds 2 magnesium ions per subunit.</text>
</comment>
<dbReference type="Pfam" id="PF03747">
    <property type="entry name" value="ADP_ribosyl_GH"/>
    <property type="match status" value="1"/>
</dbReference>
<dbReference type="InterPro" id="IPR050792">
    <property type="entry name" value="ADP-ribosylglycohydrolase"/>
</dbReference>
<dbReference type="InterPro" id="IPR005502">
    <property type="entry name" value="Ribosyl_crysJ1"/>
</dbReference>
<accession>A0AA40EGX2</accession>
<feature type="binding site" evidence="1">
    <location>
        <position position="80"/>
    </location>
    <ligand>
        <name>Mg(2+)</name>
        <dbReference type="ChEBI" id="CHEBI:18420"/>
        <label>1</label>
    </ligand>
</feature>
<dbReference type="SUPFAM" id="SSF101478">
    <property type="entry name" value="ADP-ribosylglycohydrolase"/>
    <property type="match status" value="1"/>
</dbReference>
<dbReference type="PANTHER" id="PTHR16222">
    <property type="entry name" value="ADP-RIBOSYLGLYCOHYDROLASE"/>
    <property type="match status" value="1"/>
</dbReference>